<dbReference type="eggNOG" id="KOG0976">
    <property type="taxonomic scope" value="Eukaryota"/>
</dbReference>
<sequence>MAPCQPLDSRWDPLSLIENRRKSLELAREKAECSLAEAQRALEQEKATKSGLGEGVTKLQESLDSVHAVHTKEMAEKNEQLERLRQRTEELTSMLSEAEKKHGMAMLEVKSAERKLQLELEEKNKYKIESERLQGQIHNLKATNFELNQNIESVYEKVEGLHLERAALAEQLEVMETSYAEERLKLEATSAQQTKLIDFLQYKNEGACGKKRKKLLGNILLRLDGDEKVDINCTKLLNEELVLLGAEEGLYALSLTNPGKTKPREVPGIGKAFQIELVPEHNLAIMIA</sequence>
<dbReference type="HOGENOM" id="CLU_968305_0_0_1"/>
<keyword evidence="3" id="KW-1185">Reference proteome</keyword>
<dbReference type="PhylomeDB" id="A7T791"/>
<dbReference type="AlphaFoldDB" id="A7T791"/>
<evidence type="ECO:0000313" key="2">
    <source>
        <dbReference type="EMBL" id="EDO28161.1"/>
    </source>
</evidence>
<evidence type="ECO:0000256" key="1">
    <source>
        <dbReference type="SAM" id="Coils"/>
    </source>
</evidence>
<accession>A7T791</accession>
<keyword evidence="1" id="KW-0175">Coiled coil</keyword>
<evidence type="ECO:0000313" key="3">
    <source>
        <dbReference type="Proteomes" id="UP000001593"/>
    </source>
</evidence>
<proteinExistence type="predicted"/>
<feature type="coiled-coil region" evidence="1">
    <location>
        <begin position="14"/>
        <end position="150"/>
    </location>
</feature>
<name>A7T791_NEMVE</name>
<dbReference type="EMBL" id="DS471942">
    <property type="protein sequence ID" value="EDO28161.1"/>
    <property type="molecule type" value="Genomic_DNA"/>
</dbReference>
<dbReference type="InParanoid" id="A7T791"/>
<dbReference type="STRING" id="45351.A7T791"/>
<reference evidence="2 3" key="1">
    <citation type="journal article" date="2007" name="Science">
        <title>Sea anemone genome reveals ancestral eumetazoan gene repertoire and genomic organization.</title>
        <authorList>
            <person name="Putnam N.H."/>
            <person name="Srivastava M."/>
            <person name="Hellsten U."/>
            <person name="Dirks B."/>
            <person name="Chapman J."/>
            <person name="Salamov A."/>
            <person name="Terry A."/>
            <person name="Shapiro H."/>
            <person name="Lindquist E."/>
            <person name="Kapitonov V.V."/>
            <person name="Jurka J."/>
            <person name="Genikhovich G."/>
            <person name="Grigoriev I.V."/>
            <person name="Lucas S.M."/>
            <person name="Steele R.E."/>
            <person name="Finnerty J.R."/>
            <person name="Technau U."/>
            <person name="Martindale M.Q."/>
            <person name="Rokhsar D.S."/>
        </authorList>
    </citation>
    <scope>NUCLEOTIDE SEQUENCE [LARGE SCALE GENOMIC DNA]</scope>
    <source>
        <strain evidence="3">CH2 X CH6</strain>
    </source>
</reference>
<protein>
    <submittedName>
        <fullName evidence="2">Uncharacterized protein</fullName>
    </submittedName>
</protein>
<dbReference type="Proteomes" id="UP000001593">
    <property type="component" value="Unassembled WGS sequence"/>
</dbReference>
<feature type="non-terminal residue" evidence="2">
    <location>
        <position position="288"/>
    </location>
</feature>
<organism evidence="2 3">
    <name type="scientific">Nematostella vectensis</name>
    <name type="common">Starlet sea anemone</name>
    <dbReference type="NCBI Taxonomy" id="45351"/>
    <lineage>
        <taxon>Eukaryota</taxon>
        <taxon>Metazoa</taxon>
        <taxon>Cnidaria</taxon>
        <taxon>Anthozoa</taxon>
        <taxon>Hexacorallia</taxon>
        <taxon>Actiniaria</taxon>
        <taxon>Edwardsiidae</taxon>
        <taxon>Nematostella</taxon>
    </lineage>
</organism>
<gene>
    <name evidence="2" type="ORF">NEMVEDRAFT_v1g223290</name>
</gene>